<proteinExistence type="predicted"/>
<protein>
    <recommendedName>
        <fullName evidence="3">Secreted protein</fullName>
    </recommendedName>
</protein>
<name>A0AB34PDP8_9XANT</name>
<evidence type="ECO:0008006" key="3">
    <source>
        <dbReference type="Google" id="ProtNLM"/>
    </source>
</evidence>
<evidence type="ECO:0000313" key="1">
    <source>
        <dbReference type="EMBL" id="KGK59590.1"/>
    </source>
</evidence>
<reference evidence="1 2" key="1">
    <citation type="submission" date="2014-10" db="EMBL/GenBank/DDBJ databases">
        <title>Genome sequence of a Xanthomonas strain that is pathogenic on beans.</title>
        <authorList>
            <person name="Aritua V."/>
            <person name="Sapp M."/>
            <person name="Harrison J."/>
            <person name="Smith J."/>
            <person name="Studholme D."/>
        </authorList>
    </citation>
    <scope>NUCLEOTIDE SEQUENCE [LARGE SCALE GENOMIC DNA]</scope>
    <source>
        <strain evidence="1 2">Nyagatare</strain>
    </source>
</reference>
<dbReference type="EMBL" id="JRQI01000004">
    <property type="protein sequence ID" value="KGK59590.1"/>
    <property type="molecule type" value="Genomic_DNA"/>
</dbReference>
<comment type="caution">
    <text evidence="1">The sequence shown here is derived from an EMBL/GenBank/DDBJ whole genome shotgun (WGS) entry which is preliminary data.</text>
</comment>
<dbReference type="Proteomes" id="UP000029879">
    <property type="component" value="Unassembled WGS sequence"/>
</dbReference>
<sequence>MILVVLPGFSAAAAQDVERPGAELTGVVLETGSEDLAHAVAGHAPHLVAVVVPGAERDDCVLADLLLAVQVAEVAVVNLGVAALDGALQAGGDAPAADDTAESTRSVLVRLLAS</sequence>
<accession>A0AB34PDP8</accession>
<gene>
    <name evidence="1" type="ORF">NC00_01330</name>
</gene>
<dbReference type="AlphaFoldDB" id="A0AB34PDP8"/>
<organism evidence="1 2">
    <name type="scientific">Xanthomonas cannabis pv. phaseoli</name>
    <dbReference type="NCBI Taxonomy" id="1885902"/>
    <lineage>
        <taxon>Bacteria</taxon>
        <taxon>Pseudomonadati</taxon>
        <taxon>Pseudomonadota</taxon>
        <taxon>Gammaproteobacteria</taxon>
        <taxon>Lysobacterales</taxon>
        <taxon>Lysobacteraceae</taxon>
        <taxon>Xanthomonas</taxon>
    </lineage>
</organism>
<evidence type="ECO:0000313" key="2">
    <source>
        <dbReference type="Proteomes" id="UP000029879"/>
    </source>
</evidence>